<organism evidence="1 2">
    <name type="scientific">Cronartium quercuum f. sp. fusiforme G11</name>
    <dbReference type="NCBI Taxonomy" id="708437"/>
    <lineage>
        <taxon>Eukaryota</taxon>
        <taxon>Fungi</taxon>
        <taxon>Dikarya</taxon>
        <taxon>Basidiomycota</taxon>
        <taxon>Pucciniomycotina</taxon>
        <taxon>Pucciniomycetes</taxon>
        <taxon>Pucciniales</taxon>
        <taxon>Coleosporiaceae</taxon>
        <taxon>Cronartium</taxon>
    </lineage>
</organism>
<dbReference type="OrthoDB" id="2505280at2759"/>
<sequence>MSLSPDSSATLAQLSAHIQKIEDERIVAIDLLTSRFKQLIDDRIRRTVENHVNTRVDSRPSAYDESPRSKDFSSLLKEHTESFQKLYAENKGYIDAYQNRVLPNSIKELIPTYLQRSEPPVLSLSFCGTSCSTFTFFVQVIKDALSGGSFPDDHSRITWISRHFNPIGSASHIWWMKLLRQNASMHNISDPFEALGLPISEFNSLFTSLSSLLSDLPESVLIDNYKKYPNPKILDQVIGHEKRGRHHPLLPSPIPLMPPPPQLRRVQVPRESNAMEIDIHALTADSPLTHKKYKEACHARKLCTKA</sequence>
<proteinExistence type="predicted"/>
<dbReference type="AlphaFoldDB" id="A0A9P6NJT7"/>
<gene>
    <name evidence="1" type="ORF">CROQUDRAFT_93737</name>
</gene>
<dbReference type="Proteomes" id="UP000886653">
    <property type="component" value="Unassembled WGS sequence"/>
</dbReference>
<reference evidence="1" key="1">
    <citation type="submission" date="2013-11" db="EMBL/GenBank/DDBJ databases">
        <title>Genome sequence of the fusiform rust pathogen reveals effectors for host alternation and coevolution with pine.</title>
        <authorList>
            <consortium name="DOE Joint Genome Institute"/>
            <person name="Smith K."/>
            <person name="Pendleton A."/>
            <person name="Kubisiak T."/>
            <person name="Anderson C."/>
            <person name="Salamov A."/>
            <person name="Aerts A."/>
            <person name="Riley R."/>
            <person name="Clum A."/>
            <person name="Lindquist E."/>
            <person name="Ence D."/>
            <person name="Campbell M."/>
            <person name="Kronenberg Z."/>
            <person name="Feau N."/>
            <person name="Dhillon B."/>
            <person name="Hamelin R."/>
            <person name="Burleigh J."/>
            <person name="Smith J."/>
            <person name="Yandell M."/>
            <person name="Nelson C."/>
            <person name="Grigoriev I."/>
            <person name="Davis J."/>
        </authorList>
    </citation>
    <scope>NUCLEOTIDE SEQUENCE</scope>
    <source>
        <strain evidence="1">G11</strain>
    </source>
</reference>
<keyword evidence="2" id="KW-1185">Reference proteome</keyword>
<dbReference type="EMBL" id="MU167275">
    <property type="protein sequence ID" value="KAG0145487.1"/>
    <property type="molecule type" value="Genomic_DNA"/>
</dbReference>
<protein>
    <submittedName>
        <fullName evidence="1">Uncharacterized protein</fullName>
    </submittedName>
</protein>
<evidence type="ECO:0000313" key="1">
    <source>
        <dbReference type="EMBL" id="KAG0145487.1"/>
    </source>
</evidence>
<comment type="caution">
    <text evidence="1">The sequence shown here is derived from an EMBL/GenBank/DDBJ whole genome shotgun (WGS) entry which is preliminary data.</text>
</comment>
<accession>A0A9P6NJT7</accession>
<name>A0A9P6NJT7_9BASI</name>
<evidence type="ECO:0000313" key="2">
    <source>
        <dbReference type="Proteomes" id="UP000886653"/>
    </source>
</evidence>